<gene>
    <name evidence="3" type="ORF">GCM10012285_45410</name>
</gene>
<dbReference type="EMBL" id="BMND01000021">
    <property type="protein sequence ID" value="GGN53442.1"/>
    <property type="molecule type" value="Genomic_DNA"/>
</dbReference>
<keyword evidence="2" id="KW-0472">Membrane</keyword>
<dbReference type="Proteomes" id="UP000600080">
    <property type="component" value="Unassembled WGS sequence"/>
</dbReference>
<dbReference type="RefSeq" id="WP_189100865.1">
    <property type="nucleotide sequence ID" value="NZ_BMND01000021.1"/>
</dbReference>
<protein>
    <submittedName>
        <fullName evidence="3">Uncharacterized protein</fullName>
    </submittedName>
</protein>
<proteinExistence type="predicted"/>
<accession>A0ABQ2JQK7</accession>
<keyword evidence="4" id="KW-1185">Reference proteome</keyword>
<sequence>MSGAARRKGPPPWRAVRSRTCIPTPSGQGHRPGGHPCRGRPPGRGPLRTAPGHGRACPESATRHTAAPRCGIRHSRTAAVRPGAQLARLPGAVLLTHQASRRSRWRRVLLQMLVTQLLLLFLAMVVYLGRHAGT</sequence>
<keyword evidence="2" id="KW-0812">Transmembrane</keyword>
<organism evidence="3 4">
    <name type="scientific">Streptomyces kronopolitis</name>
    <dbReference type="NCBI Taxonomy" id="1612435"/>
    <lineage>
        <taxon>Bacteria</taxon>
        <taxon>Bacillati</taxon>
        <taxon>Actinomycetota</taxon>
        <taxon>Actinomycetes</taxon>
        <taxon>Kitasatosporales</taxon>
        <taxon>Streptomycetaceae</taxon>
        <taxon>Streptomyces</taxon>
    </lineage>
</organism>
<evidence type="ECO:0000256" key="2">
    <source>
        <dbReference type="SAM" id="Phobius"/>
    </source>
</evidence>
<feature type="region of interest" description="Disordered" evidence="1">
    <location>
        <begin position="1"/>
        <end position="69"/>
    </location>
</feature>
<evidence type="ECO:0000313" key="3">
    <source>
        <dbReference type="EMBL" id="GGN53442.1"/>
    </source>
</evidence>
<feature type="transmembrane region" description="Helical" evidence="2">
    <location>
        <begin position="108"/>
        <end position="128"/>
    </location>
</feature>
<dbReference type="GeneID" id="301550236"/>
<evidence type="ECO:0000313" key="4">
    <source>
        <dbReference type="Proteomes" id="UP000600080"/>
    </source>
</evidence>
<name>A0ABQ2JQK7_9ACTN</name>
<evidence type="ECO:0000256" key="1">
    <source>
        <dbReference type="SAM" id="MobiDB-lite"/>
    </source>
</evidence>
<keyword evidence="2" id="KW-1133">Transmembrane helix</keyword>
<comment type="caution">
    <text evidence="3">The sequence shown here is derived from an EMBL/GenBank/DDBJ whole genome shotgun (WGS) entry which is preliminary data.</text>
</comment>
<reference evidence="4" key="1">
    <citation type="journal article" date="2019" name="Int. J. Syst. Evol. Microbiol.">
        <title>The Global Catalogue of Microorganisms (GCM) 10K type strain sequencing project: providing services to taxonomists for standard genome sequencing and annotation.</title>
        <authorList>
            <consortium name="The Broad Institute Genomics Platform"/>
            <consortium name="The Broad Institute Genome Sequencing Center for Infectious Disease"/>
            <person name="Wu L."/>
            <person name="Ma J."/>
        </authorList>
    </citation>
    <scope>NUCLEOTIDE SEQUENCE [LARGE SCALE GENOMIC DNA]</scope>
    <source>
        <strain evidence="4">CGMCC 4.7323</strain>
    </source>
</reference>